<feature type="region of interest" description="Disordered" evidence="1">
    <location>
        <begin position="613"/>
        <end position="794"/>
    </location>
</feature>
<dbReference type="RefSeq" id="XP_012049546.1">
    <property type="nucleotide sequence ID" value="XM_012194156.1"/>
</dbReference>
<dbReference type="AlphaFoldDB" id="J9VJR1"/>
<feature type="region of interest" description="Disordered" evidence="1">
    <location>
        <begin position="95"/>
        <end position="217"/>
    </location>
</feature>
<dbReference type="HOGENOM" id="CLU_353738_0_0_1"/>
<gene>
    <name evidence="3" type="ORF">CNAG_01441</name>
</gene>
<evidence type="ECO:0000313" key="3">
    <source>
        <dbReference type="EMBL" id="AFR94702.2"/>
    </source>
</evidence>
<feature type="region of interest" description="Disordered" evidence="1">
    <location>
        <begin position="526"/>
        <end position="550"/>
    </location>
</feature>
<feature type="compositionally biased region" description="Polar residues" evidence="1">
    <location>
        <begin position="703"/>
        <end position="713"/>
    </location>
</feature>
<dbReference type="OrthoDB" id="2596929at2759"/>
<keyword evidence="2" id="KW-0812">Transmembrane</keyword>
<evidence type="ECO:0000256" key="1">
    <source>
        <dbReference type="SAM" id="MobiDB-lite"/>
    </source>
</evidence>
<reference evidence="3" key="1">
    <citation type="submission" date="2012-09" db="EMBL/GenBank/DDBJ databases">
        <title>The Genome Sequence of Cryptococcus neoformans grubii H99.</title>
        <authorList>
            <consortium name="The Broad Institute Genomics Platform"/>
            <person name="Cuomo C."/>
            <person name="Janbon G.J."/>
            <person name="Paulet D."/>
            <person name="Neuveglise C."/>
            <person name="Dietrich F."/>
            <person name="Allen A."/>
            <person name="Stajich J.S."/>
            <person name="Heitman J."/>
            <person name="Kronstad J."/>
            <person name="Walker B."/>
            <person name="Young S.K."/>
            <person name="Zeng Q."/>
            <person name="Gargeya S."/>
            <person name="Fitzgerald M."/>
            <person name="Haas B."/>
            <person name="Abouelleil A."/>
            <person name="Allen A."/>
            <person name="Alvarado L."/>
            <person name="Chapman S.B."/>
            <person name="Gainer-Dewar J."/>
            <person name="Goldberg J."/>
            <person name="Griggs A."/>
            <person name="Gujja S."/>
            <person name="Hansen M."/>
            <person name="Howarth C."/>
            <person name="Imamovic A."/>
            <person name="Ireland A."/>
            <person name="Larimer J."/>
            <person name="McCowan C."/>
            <person name="Murphy C."/>
            <person name="Pearson M.D."/>
            <person name="Poon T."/>
            <person name="Priest M."/>
            <person name="Roberts A.D."/>
            <person name="Saif S."/>
            <person name="Shea T.D."/>
            <person name="Sykes S.N."/>
            <person name="Wortman J."/>
            <person name="Nusbaum C."/>
            <person name="Birren B."/>
        </authorList>
    </citation>
    <scope>NUCLEOTIDE SEQUENCE</scope>
    <source>
        <strain>H99</strain>
    </source>
</reference>
<reference evidence="3 4" key="3">
    <citation type="journal article" date="2014" name="PLoS Genet.">
        <title>Analysis of the genome and transcriptome of Cryptococcus neoformans var. grubii reveals complex RNA expression and microevolution leading to virulence attenuation.</title>
        <authorList>
            <person name="Janbon G."/>
            <person name="Ormerod K.L."/>
            <person name="Paulet D."/>
            <person name="Byrnes E.J.III."/>
            <person name="Yadav V."/>
            <person name="Chatterjee G."/>
            <person name="Mullapudi N."/>
            <person name="Hon C.C."/>
            <person name="Billmyre R.B."/>
            <person name="Brunel F."/>
            <person name="Bahn Y.S."/>
            <person name="Chen W."/>
            <person name="Chen Y."/>
            <person name="Chow E.W."/>
            <person name="Coppee J.Y."/>
            <person name="Floyd-Averette A."/>
            <person name="Gaillardin C."/>
            <person name="Gerik K.J."/>
            <person name="Goldberg J."/>
            <person name="Gonzalez-Hilarion S."/>
            <person name="Gujja S."/>
            <person name="Hamlin J.L."/>
            <person name="Hsueh Y.P."/>
            <person name="Ianiri G."/>
            <person name="Jones S."/>
            <person name="Kodira C.D."/>
            <person name="Kozubowski L."/>
            <person name="Lam W."/>
            <person name="Marra M."/>
            <person name="Mesner L.D."/>
            <person name="Mieczkowski P.A."/>
            <person name="Moyrand F."/>
            <person name="Nielsen K."/>
            <person name="Proux C."/>
            <person name="Rossignol T."/>
            <person name="Schein J.E."/>
            <person name="Sun S."/>
            <person name="Wollschlaeger C."/>
            <person name="Wood I.A."/>
            <person name="Zeng Q."/>
            <person name="Neuveglise C."/>
            <person name="Newlon C.S."/>
            <person name="Perfect J.R."/>
            <person name="Lodge J.K."/>
            <person name="Idnurm A."/>
            <person name="Stajich J.E."/>
            <person name="Kronstad J.W."/>
            <person name="Sanyal K."/>
            <person name="Heitman J."/>
            <person name="Fraser J.A."/>
            <person name="Cuomo C.A."/>
            <person name="Dietrich F.S."/>
        </authorList>
    </citation>
    <scope>NUCLEOTIDE SEQUENCE [LARGE SCALE GENOMIC DNA]</scope>
    <source>
        <strain evidence="3">H99</strain>
        <strain evidence="4">H99 / ATCC 208821 / CBS 10515 / FGSC 9487</strain>
    </source>
</reference>
<feature type="compositionally biased region" description="Low complexity" evidence="1">
    <location>
        <begin position="95"/>
        <end position="196"/>
    </location>
</feature>
<feature type="transmembrane region" description="Helical" evidence="2">
    <location>
        <begin position="245"/>
        <end position="268"/>
    </location>
</feature>
<dbReference type="EMBL" id="CP003824">
    <property type="protein sequence ID" value="AGV14302.1"/>
    <property type="molecule type" value="Genomic_DNA"/>
</dbReference>
<dbReference type="EMBL" id="CP003824">
    <property type="protein sequence ID" value="AFR94702.2"/>
    <property type="molecule type" value="Genomic_DNA"/>
</dbReference>
<dbReference type="GeneID" id="23885155"/>
<proteinExistence type="predicted"/>
<dbReference type="Proteomes" id="UP000010091">
    <property type="component" value="Chromosome 5"/>
</dbReference>
<name>J9VJR1_CRYN9</name>
<evidence type="ECO:0000313" key="4">
    <source>
        <dbReference type="Proteomes" id="UP000010091"/>
    </source>
</evidence>
<feature type="compositionally biased region" description="Low complexity" evidence="1">
    <location>
        <begin position="621"/>
        <end position="654"/>
    </location>
</feature>
<protein>
    <submittedName>
        <fullName evidence="3">Uncharacterized protein</fullName>
    </submittedName>
</protein>
<keyword evidence="2" id="KW-0472">Membrane</keyword>
<organism evidence="3 4">
    <name type="scientific">Cryptococcus neoformans (strain H99 / ATCC 208821 / CBS 10515 / FGSC 9487)</name>
    <name type="common">Cryptococcus neoformans var. grubii serotype A</name>
    <dbReference type="NCBI Taxonomy" id="235443"/>
    <lineage>
        <taxon>Eukaryota</taxon>
        <taxon>Fungi</taxon>
        <taxon>Dikarya</taxon>
        <taxon>Basidiomycota</taxon>
        <taxon>Agaricomycotina</taxon>
        <taxon>Tremellomycetes</taxon>
        <taxon>Tremellales</taxon>
        <taxon>Cryptococcaceae</taxon>
        <taxon>Cryptococcus</taxon>
        <taxon>Cryptococcus neoformans species complex</taxon>
    </lineage>
</organism>
<sequence>MHESPLARILRRSRLRALASAAGHALHLDGRAHAVTEVTSGSDDAVDKRFYASLNEYSPQQLSSMAAAQSLSAAAAAASKSAAATHAASTTRQAAQAATLSTSQSRARSTVAKATSSAHTTTSSTSSRATSSTTSSAKSSAASSILKNVTASSSQSSSSAAKSSTTSTASRSTVHSTSTRSSSTSTSHSTSTVHTSSADRELTSTVKPSTTSHSSSAIISSSSISSTAAGLSNSTNTSSSLSTGAVVGIVFAVVIGIVAVGSFGGWLYRKYITRSYNKTNAPWSKIDDDITPFDSEKPHDDIYGGPSAPVIASSRDLAHARSIMSPREYTMFDGASNHAGVGAGRTMGFAAEYPTGLSPPPEAVTYGVDLHGRPYTPQAGRTPMLHTYESDYGHPAEIYSPYSYQPYSVSPTDNMRQLVGPNAYHSQEQQHHTDYVEMPMPSAMPLGGLSHASDEDLKDLDEFADDPQMAGLAYAYEDNPAAGSASIQTGEQIPTVMVSSVPSKHDPPAAVTRANDHMAPNFAAPDFSAPAQSPLSPLDPTVNNSSSSSDALLPLPLPQFEPLSPLTTSFDLNGRTSEGQPLAMYEDEHRNTSEPDNVQKRLYGEVARTAGIVEPKTPFAETMSPSTSTSPEPMPLPSTNVLNESTNSTSSSFSAPGPAMPRLPDLSLNPPRPYQHGQPLSPLAEVPTPMSSSIGGEGGMSNPFDNPSLTVPTSAMGRAPAPPYSPYEPYGSYDPMGSPAPSSAGVTRGTSGHGHLTGGLVSPAFPPPSPGGNVPGSVTDSPRRWSRDDVYGGI</sequence>
<dbReference type="RefSeq" id="XP_012048932.1">
    <property type="nucleotide sequence ID" value="XM_012193542.1"/>
</dbReference>
<evidence type="ECO:0000256" key="2">
    <source>
        <dbReference type="SAM" id="Phobius"/>
    </source>
</evidence>
<keyword evidence="4" id="KW-1185">Reference proteome</keyword>
<dbReference type="VEuPathDB" id="FungiDB:CNAG_01441"/>
<accession>J9VJR1</accession>
<reference evidence="3" key="2">
    <citation type="submission" date="2012-09" db="EMBL/GenBank/DDBJ databases">
        <authorList>
            <consortium name="The Broad Institute Genome Sequencing Platform"/>
            <person name="Birren B."/>
            <person name="Cuomo C."/>
            <person name="Gargeya S."/>
            <person name="Jaffe D."/>
            <person name="Young S.K."/>
            <person name="Wortman J."/>
            <person name="Zeng Q."/>
            <person name="Alvarado L."/>
            <person name="Dietrich F."/>
            <person name="Allen A."/>
            <person name="Stajich J.E."/>
            <person name="Heitman J."/>
            <person name="Kronstad J."/>
        </authorList>
    </citation>
    <scope>NUCLEOTIDE SEQUENCE</scope>
    <source>
        <strain evidence="3">H99</strain>
    </source>
</reference>
<dbReference type="KEGG" id="cng:CNAG_01441"/>
<keyword evidence="2" id="KW-1133">Transmembrane helix</keyword>
<feature type="compositionally biased region" description="Basic and acidic residues" evidence="1">
    <location>
        <begin position="781"/>
        <end position="794"/>
    </location>
</feature>